<gene>
    <name evidence="2" type="ORF">EPH95_15405</name>
</gene>
<dbReference type="AlphaFoldDB" id="A0A514LKN1"/>
<dbReference type="Proteomes" id="UP000319756">
    <property type="component" value="Chromosome"/>
</dbReference>
<keyword evidence="3" id="KW-1185">Reference proteome</keyword>
<dbReference type="InterPro" id="IPR003033">
    <property type="entry name" value="SCP2_sterol-bd_dom"/>
</dbReference>
<evidence type="ECO:0000313" key="2">
    <source>
        <dbReference type="EMBL" id="QDI92407.1"/>
    </source>
</evidence>
<dbReference type="GO" id="GO:0005829">
    <property type="term" value="C:cytosol"/>
    <property type="evidence" value="ECO:0007669"/>
    <property type="project" value="TreeGrafter"/>
</dbReference>
<proteinExistence type="predicted"/>
<sequence>MNIGEKLDEFAAKINASPEYIEGFTRCYHVKLKPEGHYELMFSDGQVGVHHEPQSAEADCTLKLSEKNFVKLLEGDWDPTKAFMTGQLKVEGKMGNALKLHQIVKTYSQ</sequence>
<name>A0A514LKN1_9BACI</name>
<dbReference type="RefSeq" id="WP_142090915.1">
    <property type="nucleotide sequence ID" value="NZ_CP035485.1"/>
</dbReference>
<protein>
    <submittedName>
        <fullName evidence="2">SCP2 sterol-binding domain-containing protein</fullName>
    </submittedName>
</protein>
<accession>A0A514LKN1</accession>
<dbReference type="OrthoDB" id="9804656at2"/>
<dbReference type="Pfam" id="PF02036">
    <property type="entry name" value="SCP2"/>
    <property type="match status" value="1"/>
</dbReference>
<dbReference type="Gene3D" id="3.30.1050.10">
    <property type="entry name" value="SCP2 sterol-binding domain"/>
    <property type="match status" value="1"/>
</dbReference>
<dbReference type="PANTHER" id="PTHR10094">
    <property type="entry name" value="STEROL CARRIER PROTEIN 2 SCP-2 FAMILY PROTEIN"/>
    <property type="match status" value="1"/>
</dbReference>
<dbReference type="InterPro" id="IPR036527">
    <property type="entry name" value="SCP2_sterol-bd_dom_sf"/>
</dbReference>
<dbReference type="PANTHER" id="PTHR10094:SF25">
    <property type="entry name" value="SCP2 STEROL-BINDING DOMAIN-CONTAINING PROTEIN 1"/>
    <property type="match status" value="1"/>
</dbReference>
<feature type="domain" description="SCP2" evidence="1">
    <location>
        <begin position="12"/>
        <end position="105"/>
    </location>
</feature>
<reference evidence="3" key="1">
    <citation type="submission" date="2019-01" db="EMBL/GenBank/DDBJ databases">
        <title>Genomic analysis of Salicibibacter sp. NKC3-5.</title>
        <authorList>
            <person name="Oh Y.J."/>
        </authorList>
    </citation>
    <scope>NUCLEOTIDE SEQUENCE [LARGE SCALE GENOMIC DNA]</scope>
    <source>
        <strain evidence="3">NKC3-5</strain>
    </source>
</reference>
<dbReference type="SUPFAM" id="SSF55718">
    <property type="entry name" value="SCP-like"/>
    <property type="match status" value="1"/>
</dbReference>
<organism evidence="2 3">
    <name type="scientific">Salicibibacter halophilus</name>
    <dbReference type="NCBI Taxonomy" id="2502791"/>
    <lineage>
        <taxon>Bacteria</taxon>
        <taxon>Bacillati</taxon>
        <taxon>Bacillota</taxon>
        <taxon>Bacilli</taxon>
        <taxon>Bacillales</taxon>
        <taxon>Bacillaceae</taxon>
        <taxon>Salicibibacter</taxon>
    </lineage>
</organism>
<evidence type="ECO:0000313" key="3">
    <source>
        <dbReference type="Proteomes" id="UP000319756"/>
    </source>
</evidence>
<dbReference type="KEGG" id="sale:EPH95_15405"/>
<evidence type="ECO:0000259" key="1">
    <source>
        <dbReference type="Pfam" id="PF02036"/>
    </source>
</evidence>
<dbReference type="EMBL" id="CP035485">
    <property type="protein sequence ID" value="QDI92407.1"/>
    <property type="molecule type" value="Genomic_DNA"/>
</dbReference>